<sequence length="72" mass="8017">MVAPLVLQMFMGGGDPLSSDDPLARLLAINIKKNSEHQRQKNFLRTSSSASARDFVCLDFIIGSEAWFVNNF</sequence>
<evidence type="ECO:0000313" key="2">
    <source>
        <dbReference type="Proteomes" id="UP000838756"/>
    </source>
</evidence>
<dbReference type="AlphaFoldDB" id="A0A8S4RF00"/>
<reference evidence="1" key="1">
    <citation type="submission" date="2022-03" db="EMBL/GenBank/DDBJ databases">
        <authorList>
            <person name="Lindestad O."/>
        </authorList>
    </citation>
    <scope>NUCLEOTIDE SEQUENCE</scope>
</reference>
<proteinExistence type="predicted"/>
<evidence type="ECO:0000313" key="1">
    <source>
        <dbReference type="EMBL" id="CAH2235310.1"/>
    </source>
</evidence>
<dbReference type="Proteomes" id="UP000838756">
    <property type="component" value="Unassembled WGS sequence"/>
</dbReference>
<gene>
    <name evidence="1" type="primary">jg5880</name>
    <name evidence="1" type="ORF">PAEG_LOCUS12974</name>
</gene>
<comment type="caution">
    <text evidence="1">The sequence shown here is derived from an EMBL/GenBank/DDBJ whole genome shotgun (WGS) entry which is preliminary data.</text>
</comment>
<name>A0A8S4RF00_9NEOP</name>
<keyword evidence="2" id="KW-1185">Reference proteome</keyword>
<accession>A0A8S4RF00</accession>
<dbReference type="EMBL" id="CAKXAJ010025123">
    <property type="protein sequence ID" value="CAH2235310.1"/>
    <property type="molecule type" value="Genomic_DNA"/>
</dbReference>
<organism evidence="1 2">
    <name type="scientific">Pararge aegeria aegeria</name>
    <dbReference type="NCBI Taxonomy" id="348720"/>
    <lineage>
        <taxon>Eukaryota</taxon>
        <taxon>Metazoa</taxon>
        <taxon>Ecdysozoa</taxon>
        <taxon>Arthropoda</taxon>
        <taxon>Hexapoda</taxon>
        <taxon>Insecta</taxon>
        <taxon>Pterygota</taxon>
        <taxon>Neoptera</taxon>
        <taxon>Endopterygota</taxon>
        <taxon>Lepidoptera</taxon>
        <taxon>Glossata</taxon>
        <taxon>Ditrysia</taxon>
        <taxon>Papilionoidea</taxon>
        <taxon>Nymphalidae</taxon>
        <taxon>Satyrinae</taxon>
        <taxon>Satyrini</taxon>
        <taxon>Parargina</taxon>
        <taxon>Pararge</taxon>
    </lineage>
</organism>
<protein>
    <submittedName>
        <fullName evidence="1">Jg5880 protein</fullName>
    </submittedName>
</protein>